<sequence>AFKDSMVHGILQFTPSIAFRYVLHRCESREVGGQAVLGRQVVIATPWLTERHGYDPTSAFKDSMVHGILQFTPSIAFRYVLHR</sequence>
<protein>
    <submittedName>
        <fullName evidence="1">Uncharacterized protein</fullName>
    </submittedName>
</protein>
<comment type="caution">
    <text evidence="1">The sequence shown here is derived from an EMBL/GenBank/DDBJ whole genome shotgun (WGS) entry which is preliminary data.</text>
</comment>
<dbReference type="EMBL" id="JAWJBA010000719">
    <property type="protein sequence ID" value="MDV2687422.1"/>
    <property type="molecule type" value="Genomic_DNA"/>
</dbReference>
<gene>
    <name evidence="1" type="ORF">RYX56_24050</name>
</gene>
<accession>A0ABU3XIH8</accession>
<evidence type="ECO:0000313" key="2">
    <source>
        <dbReference type="Proteomes" id="UP001287282"/>
    </source>
</evidence>
<reference evidence="1 2" key="1">
    <citation type="submission" date="2023-10" db="EMBL/GenBank/DDBJ databases">
        <title>Screening of Alkalihalobacillus lindianensis BZ-TG-R113 and Its Alleviation of Salt Stress on Rapeseed Growth.</title>
        <authorList>
            <person name="Zhao B."/>
            <person name="Guo T."/>
        </authorList>
    </citation>
    <scope>NUCLEOTIDE SEQUENCE [LARGE SCALE GENOMIC DNA]</scope>
    <source>
        <strain evidence="1 2">BZ-TG-R113</strain>
    </source>
</reference>
<feature type="non-terminal residue" evidence="1">
    <location>
        <position position="1"/>
    </location>
</feature>
<keyword evidence="2" id="KW-1185">Reference proteome</keyword>
<proteinExistence type="predicted"/>
<dbReference type="Proteomes" id="UP001287282">
    <property type="component" value="Unassembled WGS sequence"/>
</dbReference>
<name>A0ABU3XIH8_9BACI</name>
<organism evidence="1 2">
    <name type="scientific">Alkalihalophilus lindianensis</name>
    <dbReference type="NCBI Taxonomy" id="1630542"/>
    <lineage>
        <taxon>Bacteria</taxon>
        <taxon>Bacillati</taxon>
        <taxon>Bacillota</taxon>
        <taxon>Bacilli</taxon>
        <taxon>Bacillales</taxon>
        <taxon>Bacillaceae</taxon>
        <taxon>Alkalihalophilus</taxon>
    </lineage>
</organism>
<evidence type="ECO:0000313" key="1">
    <source>
        <dbReference type="EMBL" id="MDV2687422.1"/>
    </source>
</evidence>
<feature type="non-terminal residue" evidence="1">
    <location>
        <position position="83"/>
    </location>
</feature>